<dbReference type="SMART" id="SM00387">
    <property type="entry name" value="HATPase_c"/>
    <property type="match status" value="1"/>
</dbReference>
<dbReference type="RefSeq" id="WP_274166237.1">
    <property type="nucleotide sequence ID" value="NZ_JAJUBC010000029.1"/>
</dbReference>
<evidence type="ECO:0000259" key="20">
    <source>
        <dbReference type="PROSITE" id="PS50894"/>
    </source>
</evidence>
<dbReference type="PROSITE" id="PS50110">
    <property type="entry name" value="RESPONSE_REGULATORY"/>
    <property type="match status" value="1"/>
</dbReference>
<evidence type="ECO:0000259" key="17">
    <source>
        <dbReference type="PROSITE" id="PS50110"/>
    </source>
</evidence>
<dbReference type="InterPro" id="IPR008207">
    <property type="entry name" value="Sig_transdc_His_kin_Hpt_dom"/>
</dbReference>
<dbReference type="SMART" id="SM00388">
    <property type="entry name" value="HisKA"/>
    <property type="match status" value="1"/>
</dbReference>
<dbReference type="PROSITE" id="PS50894">
    <property type="entry name" value="HPT"/>
    <property type="match status" value="1"/>
</dbReference>
<keyword evidence="5 13" id="KW-0597">Phosphoprotein</keyword>
<evidence type="ECO:0000256" key="12">
    <source>
        <dbReference type="PROSITE-ProRule" id="PRU00110"/>
    </source>
</evidence>
<keyword evidence="11 15" id="KW-0472">Membrane</keyword>
<dbReference type="InterPro" id="IPR036097">
    <property type="entry name" value="HisK_dim/P_sf"/>
</dbReference>
<keyword evidence="7" id="KW-0547">Nucleotide-binding</keyword>
<evidence type="ECO:0000256" key="5">
    <source>
        <dbReference type="ARBA" id="ARBA00022553"/>
    </source>
</evidence>
<dbReference type="Gene3D" id="3.40.50.2300">
    <property type="match status" value="1"/>
</dbReference>
<dbReference type="Pfam" id="PF01627">
    <property type="entry name" value="Hpt"/>
    <property type="match status" value="1"/>
</dbReference>
<dbReference type="InterPro" id="IPR004358">
    <property type="entry name" value="Sig_transdc_His_kin-like_C"/>
</dbReference>
<evidence type="ECO:0000256" key="11">
    <source>
        <dbReference type="ARBA" id="ARBA00023136"/>
    </source>
</evidence>
<dbReference type="CDD" id="cd16922">
    <property type="entry name" value="HATPase_EvgS-ArcB-TorS-like"/>
    <property type="match status" value="1"/>
</dbReference>
<dbReference type="InterPro" id="IPR005467">
    <property type="entry name" value="His_kinase_dom"/>
</dbReference>
<dbReference type="InterPro" id="IPR013655">
    <property type="entry name" value="PAS_fold_3"/>
</dbReference>
<comment type="catalytic activity">
    <reaction evidence="1">
        <text>ATP + protein L-histidine = ADP + protein N-phospho-L-histidine.</text>
        <dbReference type="EC" id="2.7.13.3"/>
    </reaction>
</comment>
<evidence type="ECO:0000256" key="13">
    <source>
        <dbReference type="PROSITE-ProRule" id="PRU00169"/>
    </source>
</evidence>
<dbReference type="EC" id="2.7.13.3" evidence="3"/>
<comment type="caution">
    <text evidence="21">The sequence shown here is derived from an EMBL/GenBank/DDBJ whole genome shotgun (WGS) entry which is preliminary data.</text>
</comment>
<dbReference type="Gene3D" id="2.10.70.100">
    <property type="match status" value="1"/>
</dbReference>
<comment type="subcellular location">
    <subcellularLocation>
        <location evidence="2">Cell membrane</location>
        <topology evidence="2">Multi-pass membrane protein</topology>
    </subcellularLocation>
</comment>
<dbReference type="CDD" id="cd00082">
    <property type="entry name" value="HisKA"/>
    <property type="match status" value="1"/>
</dbReference>
<dbReference type="Pfam" id="PF13188">
    <property type="entry name" value="PAS_8"/>
    <property type="match status" value="1"/>
</dbReference>
<organism evidence="21 22">
    <name type="scientific">Enterovibrio gelatinilyticus</name>
    <dbReference type="NCBI Taxonomy" id="2899819"/>
    <lineage>
        <taxon>Bacteria</taxon>
        <taxon>Pseudomonadati</taxon>
        <taxon>Pseudomonadota</taxon>
        <taxon>Gammaproteobacteria</taxon>
        <taxon>Vibrionales</taxon>
        <taxon>Vibrionaceae</taxon>
        <taxon>Enterovibrio</taxon>
    </lineage>
</organism>
<reference evidence="21" key="1">
    <citation type="submission" date="2021-12" db="EMBL/GenBank/DDBJ databases">
        <title>Enterovibrio ZSDZ35 sp. nov. and Enterovibrio ZSDZ42 sp. nov., isolated from coastal seawater in Qingdao.</title>
        <authorList>
            <person name="Zhang P."/>
        </authorList>
    </citation>
    <scope>NUCLEOTIDE SEQUENCE</scope>
    <source>
        <strain evidence="21">ZSDZ42</strain>
    </source>
</reference>
<evidence type="ECO:0000256" key="6">
    <source>
        <dbReference type="ARBA" id="ARBA00022692"/>
    </source>
</evidence>
<dbReference type="InterPro" id="IPR001789">
    <property type="entry name" value="Sig_transdc_resp-reg_receiver"/>
</dbReference>
<dbReference type="PROSITE" id="PS50112">
    <property type="entry name" value="PAS"/>
    <property type="match status" value="2"/>
</dbReference>
<evidence type="ECO:0000256" key="9">
    <source>
        <dbReference type="ARBA" id="ARBA00022989"/>
    </source>
</evidence>
<evidence type="ECO:0000256" key="15">
    <source>
        <dbReference type="SAM" id="Phobius"/>
    </source>
</evidence>
<keyword evidence="22" id="KW-1185">Reference proteome</keyword>
<dbReference type="PROSITE" id="PS50109">
    <property type="entry name" value="HIS_KIN"/>
    <property type="match status" value="1"/>
</dbReference>
<evidence type="ECO:0000256" key="3">
    <source>
        <dbReference type="ARBA" id="ARBA00012438"/>
    </source>
</evidence>
<dbReference type="CDD" id="cd00130">
    <property type="entry name" value="PAS"/>
    <property type="match status" value="2"/>
</dbReference>
<feature type="transmembrane region" description="Helical" evidence="15">
    <location>
        <begin position="7"/>
        <end position="30"/>
    </location>
</feature>
<dbReference type="InterPro" id="IPR036641">
    <property type="entry name" value="HPT_dom_sf"/>
</dbReference>
<dbReference type="SUPFAM" id="SSF47226">
    <property type="entry name" value="Histidine-containing phosphotransfer domain, HPT domain"/>
    <property type="match status" value="1"/>
</dbReference>
<keyword evidence="4" id="KW-1003">Cell membrane</keyword>
<feature type="domain" description="PAC" evidence="19">
    <location>
        <begin position="115"/>
        <end position="168"/>
    </location>
</feature>
<dbReference type="EMBL" id="JAJUBC010000029">
    <property type="protein sequence ID" value="MDD1795443.1"/>
    <property type="molecule type" value="Genomic_DNA"/>
</dbReference>
<dbReference type="InterPro" id="IPR003594">
    <property type="entry name" value="HATPase_dom"/>
</dbReference>
<feature type="domain" description="Response regulatory" evidence="17">
    <location>
        <begin position="690"/>
        <end position="808"/>
    </location>
</feature>
<evidence type="ECO:0000256" key="1">
    <source>
        <dbReference type="ARBA" id="ARBA00000085"/>
    </source>
</evidence>
<evidence type="ECO:0000256" key="4">
    <source>
        <dbReference type="ARBA" id="ARBA00022475"/>
    </source>
</evidence>
<evidence type="ECO:0000313" key="22">
    <source>
        <dbReference type="Proteomes" id="UP001149400"/>
    </source>
</evidence>
<dbReference type="PANTHER" id="PTHR45339:SF1">
    <property type="entry name" value="HYBRID SIGNAL TRANSDUCTION HISTIDINE KINASE J"/>
    <property type="match status" value="1"/>
</dbReference>
<feature type="coiled-coil region" evidence="14">
    <location>
        <begin position="150"/>
        <end position="179"/>
    </location>
</feature>
<evidence type="ECO:0000256" key="2">
    <source>
        <dbReference type="ARBA" id="ARBA00004651"/>
    </source>
</evidence>
<protein>
    <recommendedName>
        <fullName evidence="3">histidine kinase</fullName>
        <ecNumber evidence="3">2.7.13.3</ecNumber>
    </recommendedName>
</protein>
<evidence type="ECO:0000256" key="14">
    <source>
        <dbReference type="SAM" id="Coils"/>
    </source>
</evidence>
<dbReference type="InterPro" id="IPR035965">
    <property type="entry name" value="PAS-like_dom_sf"/>
</dbReference>
<dbReference type="SUPFAM" id="SSF55874">
    <property type="entry name" value="ATPase domain of HSP90 chaperone/DNA topoisomerase II/histidine kinase"/>
    <property type="match status" value="1"/>
</dbReference>
<keyword evidence="14" id="KW-0175">Coiled coil</keyword>
<dbReference type="InterPro" id="IPR003661">
    <property type="entry name" value="HisK_dim/P_dom"/>
</dbReference>
<dbReference type="Gene3D" id="1.10.287.130">
    <property type="match status" value="1"/>
</dbReference>
<dbReference type="Pfam" id="PF00512">
    <property type="entry name" value="HisKA"/>
    <property type="match status" value="1"/>
</dbReference>
<evidence type="ECO:0000259" key="19">
    <source>
        <dbReference type="PROSITE" id="PS50113"/>
    </source>
</evidence>
<proteinExistence type="predicted"/>
<evidence type="ECO:0000256" key="7">
    <source>
        <dbReference type="ARBA" id="ARBA00022741"/>
    </source>
</evidence>
<dbReference type="InterPro" id="IPR011006">
    <property type="entry name" value="CheY-like_superfamily"/>
</dbReference>
<dbReference type="GO" id="GO:0005524">
    <property type="term" value="F:ATP binding"/>
    <property type="evidence" value="ECO:0007669"/>
    <property type="project" value="UniProtKB-KW"/>
</dbReference>
<feature type="modified residue" description="4-aspartylphosphate" evidence="13">
    <location>
        <position position="739"/>
    </location>
</feature>
<dbReference type="Pfam" id="PF08447">
    <property type="entry name" value="PAS_3"/>
    <property type="match status" value="1"/>
</dbReference>
<feature type="domain" description="Histidine kinase" evidence="16">
    <location>
        <begin position="321"/>
        <end position="543"/>
    </location>
</feature>
<gene>
    <name evidence="21" type="ORF">LRP50_20125</name>
</gene>
<evidence type="ECO:0000313" key="21">
    <source>
        <dbReference type="EMBL" id="MDD1795443.1"/>
    </source>
</evidence>
<dbReference type="CDD" id="cd17546">
    <property type="entry name" value="REC_hyHK_CKI1_RcsC-like"/>
    <property type="match status" value="1"/>
</dbReference>
<dbReference type="SUPFAM" id="SSF47384">
    <property type="entry name" value="Homodimeric domain of signal transducing histidine kinase"/>
    <property type="match status" value="1"/>
</dbReference>
<feature type="domain" description="PAS" evidence="18">
    <location>
        <begin position="192"/>
        <end position="247"/>
    </location>
</feature>
<dbReference type="InterPro" id="IPR000014">
    <property type="entry name" value="PAS"/>
</dbReference>
<keyword evidence="8 21" id="KW-0067">ATP-binding</keyword>
<dbReference type="Gene3D" id="3.30.565.10">
    <property type="entry name" value="Histidine kinase-like ATPase, C-terminal domain"/>
    <property type="match status" value="1"/>
</dbReference>
<dbReference type="SUPFAM" id="SSF52172">
    <property type="entry name" value="CheY-like"/>
    <property type="match status" value="1"/>
</dbReference>
<dbReference type="InterPro" id="IPR036890">
    <property type="entry name" value="HATPase_C_sf"/>
</dbReference>
<dbReference type="Gene3D" id="3.30.450.20">
    <property type="entry name" value="PAS domain"/>
    <property type="match status" value="3"/>
</dbReference>
<evidence type="ECO:0000256" key="10">
    <source>
        <dbReference type="ARBA" id="ARBA00023012"/>
    </source>
</evidence>
<dbReference type="Proteomes" id="UP001149400">
    <property type="component" value="Unassembled WGS sequence"/>
</dbReference>
<dbReference type="SUPFAM" id="SSF55785">
    <property type="entry name" value="PYP-like sensor domain (PAS domain)"/>
    <property type="match status" value="2"/>
</dbReference>
<feature type="transmembrane region" description="Helical" evidence="15">
    <location>
        <begin position="36"/>
        <end position="53"/>
    </location>
</feature>
<evidence type="ECO:0000259" key="16">
    <source>
        <dbReference type="PROSITE" id="PS50109"/>
    </source>
</evidence>
<dbReference type="Gene3D" id="1.20.120.160">
    <property type="entry name" value="HPT domain"/>
    <property type="match status" value="1"/>
</dbReference>
<keyword evidence="6 15" id="KW-0812">Transmembrane</keyword>
<keyword evidence="9 15" id="KW-1133">Transmembrane helix</keyword>
<feature type="domain" description="HPt" evidence="20">
    <location>
        <begin position="851"/>
        <end position="947"/>
    </location>
</feature>
<dbReference type="PANTHER" id="PTHR45339">
    <property type="entry name" value="HYBRID SIGNAL TRANSDUCTION HISTIDINE KINASE J"/>
    <property type="match status" value="1"/>
</dbReference>
<sequence>MKLTTKLPAIFFLFGVMITGIVGSMILMGIETLQTVMLVALVLLCTLMAFALAQRIVESERHSPLNDDQKFLQDIQHHAIEFSATGIIVSDARQIKKPIIYVNQAFERLSGYAANDIIGSNIDMFHGDEFWLNASASVVSDDHGQPKFVINLLEDNTARKEAELELVRAQETRDELLRGMKLASNAGGICNWSLDINSGELRWDKAMFDLYGLSDSKPLTYEDWRSSVHPDDVEYAEKEVGNALEANTLFNAEFRIIHGFTGEVRWIKAAGDVHRNPNSEQYTLFGINLDITDERILQKKLEQESQTALQASEAKSRFLAIMSHEIRTPMNGVIGMIDLLRESELTQEQQRMTTTIRDSSFSLLDIINDVLDFSKIESGQMALEYRDTDLLNVIEKTLDLLRVSAQAKGVTLQIRHDFRIPALIKMDSIRIRQVLLNLVGNAIKFSHKPEREASVTVSTEYIEENTSLRISIADDGVGMTPEKISKLFKPFTQADNSTTRKFGGTGLGLSISKSFVEMMKGQIAVTSQPSLGSTFTITLPLNHSEFDDTLLRDYDFSDYTFVVMVKDSDIFEMCSHIISQCQPKRVIRKMPHSLDNHSRVIVVTLNEPMNIHDLTLKNIVLDAEQSDVSGSVTPQLYYLGSRPLNPSEMIVAAAVLCGFREPDSKTVEHTLLRHSSNNTEDYDIDKDNIVILCAEDQPTNRMVLERQLTSLGYRYEMTSNGVEALAAWKSGQYPIVLTDCHMPEMDGFELVAEIRRLEADKHHKTLMIAITANALVGEEENCEQAGMDDYIAKPVELEKLRSVLAANIRNHPMRTFASHENLPPRSSIPETNIEAELIDFEHLQNVIGTGDKKMIDAVLSIFWESLMSDLVLLENAISEKDTEQIGVLAHGIKGSAASSGALPLSVCFQEMEACKADVIKVNQLLASVKGMIAGIEEVLLQETNIKV</sequence>
<feature type="domain" description="PAC" evidence="19">
    <location>
        <begin position="250"/>
        <end position="303"/>
    </location>
</feature>
<evidence type="ECO:0000259" key="18">
    <source>
        <dbReference type="PROSITE" id="PS50112"/>
    </source>
</evidence>
<dbReference type="InterPro" id="IPR000700">
    <property type="entry name" value="PAS-assoc_C"/>
</dbReference>
<evidence type="ECO:0000256" key="8">
    <source>
        <dbReference type="ARBA" id="ARBA00022840"/>
    </source>
</evidence>
<feature type="domain" description="PAS" evidence="18">
    <location>
        <begin position="78"/>
        <end position="129"/>
    </location>
</feature>
<dbReference type="SMART" id="SM00448">
    <property type="entry name" value="REC"/>
    <property type="match status" value="1"/>
</dbReference>
<accession>A0ABT5R585</accession>
<dbReference type="Pfam" id="PF00072">
    <property type="entry name" value="Response_reg"/>
    <property type="match status" value="1"/>
</dbReference>
<name>A0ABT5R585_9GAMM</name>
<dbReference type="PRINTS" id="PR00344">
    <property type="entry name" value="BCTRLSENSOR"/>
</dbReference>
<dbReference type="Pfam" id="PF02518">
    <property type="entry name" value="HATPase_c"/>
    <property type="match status" value="1"/>
</dbReference>
<keyword evidence="10" id="KW-0902">Two-component regulatory system</keyword>
<dbReference type="PROSITE" id="PS50113">
    <property type="entry name" value="PAC"/>
    <property type="match status" value="2"/>
</dbReference>
<feature type="modified residue" description="Phosphohistidine" evidence="12">
    <location>
        <position position="890"/>
    </location>
</feature>